<dbReference type="SUPFAM" id="SSF56219">
    <property type="entry name" value="DNase I-like"/>
    <property type="match status" value="1"/>
</dbReference>
<dbReference type="PANTHER" id="PTHR22748">
    <property type="entry name" value="AP ENDONUCLEASE"/>
    <property type="match status" value="1"/>
</dbReference>
<feature type="binding site" evidence="6">
    <location>
        <position position="35"/>
    </location>
    <ligand>
        <name>Mg(2+)</name>
        <dbReference type="ChEBI" id="CHEBI:18420"/>
        <label>1</label>
    </ligand>
</feature>
<comment type="cofactor">
    <cofactor evidence="6">
        <name>Mg(2+)</name>
        <dbReference type="ChEBI" id="CHEBI:18420"/>
    </cofactor>
    <cofactor evidence="6">
        <name>Mn(2+)</name>
        <dbReference type="ChEBI" id="CHEBI:29035"/>
    </cofactor>
    <text evidence="6">Probably binds two magnesium or manganese ions per subunit.</text>
</comment>
<dbReference type="PROSITE" id="PS00726">
    <property type="entry name" value="AP_NUCLEASE_F1_1"/>
    <property type="match status" value="1"/>
</dbReference>
<evidence type="ECO:0000256" key="6">
    <source>
        <dbReference type="PIRSR" id="PIRSR604808-2"/>
    </source>
</evidence>
<feature type="site" description="Interaction with DNA substrate" evidence="7">
    <location>
        <position position="244"/>
    </location>
</feature>
<dbReference type="Gene3D" id="3.60.10.10">
    <property type="entry name" value="Endonuclease/exonuclease/phosphatase"/>
    <property type="match status" value="1"/>
</dbReference>
<dbReference type="Pfam" id="PF03372">
    <property type="entry name" value="Exo_endo_phos"/>
    <property type="match status" value="1"/>
</dbReference>
<dbReference type="NCBIfam" id="TIGR00195">
    <property type="entry name" value="exoDNase_III"/>
    <property type="match status" value="1"/>
</dbReference>
<dbReference type="InterPro" id="IPR020847">
    <property type="entry name" value="AP_endonuclease_F1_BS"/>
</dbReference>
<dbReference type="GO" id="GO:0003677">
    <property type="term" value="F:DNA binding"/>
    <property type="evidence" value="ECO:0007669"/>
    <property type="project" value="InterPro"/>
</dbReference>
<feature type="domain" description="Endonuclease/exonuclease/phosphatase" evidence="8">
    <location>
        <begin position="4"/>
        <end position="244"/>
    </location>
</feature>
<organism evidence="9 10">
    <name type="scientific">Peredibacter starrii</name>
    <dbReference type="NCBI Taxonomy" id="28202"/>
    <lineage>
        <taxon>Bacteria</taxon>
        <taxon>Pseudomonadati</taxon>
        <taxon>Bdellovibrionota</taxon>
        <taxon>Bacteriovoracia</taxon>
        <taxon>Bacteriovoracales</taxon>
        <taxon>Bacteriovoracaceae</taxon>
        <taxon>Peredibacter</taxon>
    </lineage>
</organism>
<evidence type="ECO:0000259" key="8">
    <source>
        <dbReference type="Pfam" id="PF03372"/>
    </source>
</evidence>
<evidence type="ECO:0000313" key="10">
    <source>
        <dbReference type="Proteomes" id="UP001324634"/>
    </source>
</evidence>
<dbReference type="GO" id="GO:0006284">
    <property type="term" value="P:base-excision repair"/>
    <property type="evidence" value="ECO:0007669"/>
    <property type="project" value="TreeGrafter"/>
</dbReference>
<sequence length="252" mass="29635">MKLISWNVNGIRSVYNKGFLEWFTKESPDILCLQETKANYEQFPLEIREMKEHEISHSSAEKKGYSGVATFSREKILDTKNIEKHCFDSEGRVLIHEFQDFYLLNCYFPNGQRDHKRVPFKMEFCDDILAKMNELRKKKPIIITGDFNTAHREIDLANPKTNQKTTGFLPNERAWMDKFIGEGYIDIFRHLNPEKTGAYTWWSNMPGVRARNVGWRIDYFFITPELLPRVKDAYIKPDVMGSDHCPIVLELN</sequence>
<gene>
    <name evidence="9" type="ORF">SOO65_06485</name>
</gene>
<dbReference type="RefSeq" id="WP_321398543.1">
    <property type="nucleotide sequence ID" value="NZ_CP139487.1"/>
</dbReference>
<evidence type="ECO:0000313" key="9">
    <source>
        <dbReference type="EMBL" id="WPU66388.1"/>
    </source>
</evidence>
<dbReference type="PANTHER" id="PTHR22748:SF6">
    <property type="entry name" value="DNA-(APURINIC OR APYRIMIDINIC SITE) ENDONUCLEASE"/>
    <property type="match status" value="1"/>
</dbReference>
<dbReference type="AlphaFoldDB" id="A0AAX4HSM9"/>
<feature type="binding site" evidence="6">
    <location>
        <position position="244"/>
    </location>
    <ligand>
        <name>Mg(2+)</name>
        <dbReference type="ChEBI" id="CHEBI:18420"/>
        <label>1</label>
    </ligand>
</feature>
<keyword evidence="4 6" id="KW-0460">Magnesium</keyword>
<evidence type="ECO:0000256" key="2">
    <source>
        <dbReference type="ARBA" id="ARBA00022723"/>
    </source>
</evidence>
<dbReference type="GO" id="GO:0003906">
    <property type="term" value="F:DNA-(apurinic or apyrimidinic site) endonuclease activity"/>
    <property type="evidence" value="ECO:0007669"/>
    <property type="project" value="TreeGrafter"/>
</dbReference>
<reference evidence="9 10" key="1">
    <citation type="submission" date="2023-11" db="EMBL/GenBank/DDBJ databases">
        <title>Peredibacter starrii A3.12.</title>
        <authorList>
            <person name="Mitchell R.J."/>
        </authorList>
    </citation>
    <scope>NUCLEOTIDE SEQUENCE [LARGE SCALE GENOMIC DNA]</scope>
    <source>
        <strain evidence="9 10">A3.12</strain>
    </source>
</reference>
<feature type="binding site" evidence="6">
    <location>
        <position position="148"/>
    </location>
    <ligand>
        <name>Mg(2+)</name>
        <dbReference type="ChEBI" id="CHEBI:18420"/>
        <label>1</label>
    </ligand>
</feature>
<feature type="active site" description="Proton donor/acceptor" evidence="5">
    <location>
        <position position="146"/>
    </location>
</feature>
<dbReference type="InterPro" id="IPR004808">
    <property type="entry name" value="AP_endonuc_1"/>
</dbReference>
<dbReference type="FunFam" id="3.60.10.10:FF:000026">
    <property type="entry name" value="Exodeoxyribonuclease III"/>
    <property type="match status" value="1"/>
</dbReference>
<dbReference type="EMBL" id="CP139487">
    <property type="protein sequence ID" value="WPU66388.1"/>
    <property type="molecule type" value="Genomic_DNA"/>
</dbReference>
<feature type="site" description="Important for catalytic activity" evidence="7">
    <location>
        <position position="218"/>
    </location>
</feature>
<feature type="active site" description="Proton acceptor" evidence="5">
    <location>
        <position position="244"/>
    </location>
</feature>
<dbReference type="PROSITE" id="PS51435">
    <property type="entry name" value="AP_NUCLEASE_F1_4"/>
    <property type="match status" value="1"/>
</dbReference>
<evidence type="ECO:0000256" key="3">
    <source>
        <dbReference type="ARBA" id="ARBA00022801"/>
    </source>
</evidence>
<keyword evidence="10" id="KW-1185">Reference proteome</keyword>
<feature type="site" description="Transition state stabilizer" evidence="7">
    <location>
        <position position="148"/>
    </location>
</feature>
<accession>A0AAX4HSM9</accession>
<dbReference type="NCBIfam" id="TIGR00633">
    <property type="entry name" value="xth"/>
    <property type="match status" value="1"/>
</dbReference>
<name>A0AAX4HSM9_9BACT</name>
<feature type="binding site" evidence="6">
    <location>
        <position position="146"/>
    </location>
    <ligand>
        <name>Mg(2+)</name>
        <dbReference type="ChEBI" id="CHEBI:18420"/>
        <label>1</label>
    </ligand>
</feature>
<keyword evidence="3" id="KW-0378">Hydrolase</keyword>
<evidence type="ECO:0000256" key="7">
    <source>
        <dbReference type="PIRSR" id="PIRSR604808-3"/>
    </source>
</evidence>
<evidence type="ECO:0000256" key="5">
    <source>
        <dbReference type="PIRSR" id="PIRSR604808-1"/>
    </source>
</evidence>
<keyword evidence="2 6" id="KW-0479">Metal-binding</keyword>
<evidence type="ECO:0000256" key="4">
    <source>
        <dbReference type="ARBA" id="ARBA00022842"/>
    </source>
</evidence>
<dbReference type="GO" id="GO:0046872">
    <property type="term" value="F:metal ion binding"/>
    <property type="evidence" value="ECO:0007669"/>
    <property type="project" value="UniProtKB-KW"/>
</dbReference>
<feature type="binding site" evidence="6">
    <location>
        <position position="243"/>
    </location>
    <ligand>
        <name>Mg(2+)</name>
        <dbReference type="ChEBI" id="CHEBI:18420"/>
        <label>1</label>
    </ligand>
</feature>
<dbReference type="InterPro" id="IPR005135">
    <property type="entry name" value="Endo/exonuclease/phosphatase"/>
</dbReference>
<evidence type="ECO:0000256" key="1">
    <source>
        <dbReference type="ARBA" id="ARBA00007092"/>
    </source>
</evidence>
<dbReference type="GO" id="GO:0008311">
    <property type="term" value="F:double-stranded DNA 3'-5' DNA exonuclease activity"/>
    <property type="evidence" value="ECO:0007669"/>
    <property type="project" value="TreeGrafter"/>
</dbReference>
<dbReference type="GO" id="GO:0008081">
    <property type="term" value="F:phosphoric diester hydrolase activity"/>
    <property type="evidence" value="ECO:0007669"/>
    <property type="project" value="TreeGrafter"/>
</dbReference>
<comment type="similarity">
    <text evidence="1">Belongs to the DNA repair enzymes AP/ExoA family.</text>
</comment>
<dbReference type="Proteomes" id="UP001324634">
    <property type="component" value="Chromosome"/>
</dbReference>
<dbReference type="KEGG" id="psti:SOO65_06485"/>
<feature type="binding site" evidence="6">
    <location>
        <position position="7"/>
    </location>
    <ligand>
        <name>Mg(2+)</name>
        <dbReference type="ChEBI" id="CHEBI:18420"/>
        <label>1</label>
    </ligand>
</feature>
<feature type="active site" evidence="5">
    <location>
        <position position="107"/>
    </location>
</feature>
<protein>
    <submittedName>
        <fullName evidence="9">Exodeoxyribonuclease III</fullName>
    </submittedName>
</protein>
<proteinExistence type="inferred from homology"/>
<dbReference type="InterPro" id="IPR036691">
    <property type="entry name" value="Endo/exonu/phosph_ase_sf"/>
</dbReference>
<keyword evidence="6" id="KW-0464">Manganese</keyword>